<dbReference type="OrthoDB" id="9812702at2"/>
<evidence type="ECO:0000313" key="10">
    <source>
        <dbReference type="Proteomes" id="UP000070456"/>
    </source>
</evidence>
<dbReference type="SUPFAM" id="SSF54995">
    <property type="entry name" value="Ribosomal protein S6"/>
    <property type="match status" value="1"/>
</dbReference>
<keyword evidence="3 8" id="KW-0694">RNA-binding</keyword>
<accession>A0A140L016</accession>
<keyword evidence="2 8" id="KW-0699">rRNA-binding</keyword>
<comment type="similarity">
    <text evidence="1 8">Belongs to the bacterial ribosomal protein bS6 family.</text>
</comment>
<dbReference type="GO" id="GO:0005737">
    <property type="term" value="C:cytoplasm"/>
    <property type="evidence" value="ECO:0007669"/>
    <property type="project" value="UniProtKB-ARBA"/>
</dbReference>
<dbReference type="InterPro" id="IPR020814">
    <property type="entry name" value="Ribosomal_S6_plastid/chlpt"/>
</dbReference>
<evidence type="ECO:0000313" key="9">
    <source>
        <dbReference type="EMBL" id="KXG73891.1"/>
    </source>
</evidence>
<keyword evidence="4 8" id="KW-0689">Ribosomal protein</keyword>
<comment type="function">
    <text evidence="6 8">Binds together with bS18 to 16S ribosomal RNA.</text>
</comment>
<dbReference type="NCBIfam" id="TIGR00166">
    <property type="entry name" value="S6"/>
    <property type="match status" value="1"/>
</dbReference>
<dbReference type="InterPro" id="IPR014717">
    <property type="entry name" value="Transl_elong_EF1B/ribsomal_bS6"/>
</dbReference>
<sequence>MRKYEAMFILKSNIEEEKRNEVINKFKSIIAADGEVTNVDEWGNRKLAYEINKMNEGYYVLINFNGSADLPKELDRNFRISDDVIRHLIVNLDEK</sequence>
<dbReference type="CDD" id="cd00473">
    <property type="entry name" value="bS6"/>
    <property type="match status" value="1"/>
</dbReference>
<dbReference type="PATRIC" id="fig|520762.4.peg.3107"/>
<reference evidence="9 10" key="1">
    <citation type="submission" date="2015-12" db="EMBL/GenBank/DDBJ databases">
        <title>Draft genome sequence of the thermoanaerobe Thermotalea metallivorans, an isolate from the runoff channel of the Great Artesian Basin, Australia.</title>
        <authorList>
            <person name="Patel B.K."/>
        </authorList>
    </citation>
    <scope>NUCLEOTIDE SEQUENCE [LARGE SCALE GENOMIC DNA]</scope>
    <source>
        <strain evidence="9 10">B2-1</strain>
    </source>
</reference>
<dbReference type="GO" id="GO:1990904">
    <property type="term" value="C:ribonucleoprotein complex"/>
    <property type="evidence" value="ECO:0007669"/>
    <property type="project" value="UniProtKB-KW"/>
</dbReference>
<evidence type="ECO:0000256" key="5">
    <source>
        <dbReference type="ARBA" id="ARBA00023274"/>
    </source>
</evidence>
<evidence type="ECO:0000256" key="8">
    <source>
        <dbReference type="HAMAP-Rule" id="MF_00360"/>
    </source>
</evidence>
<comment type="caution">
    <text evidence="9">The sequence shown here is derived from an EMBL/GenBank/DDBJ whole genome shotgun (WGS) entry which is preliminary data.</text>
</comment>
<dbReference type="STRING" id="520762.AN619_28110"/>
<proteinExistence type="inferred from homology"/>
<evidence type="ECO:0000256" key="4">
    <source>
        <dbReference type="ARBA" id="ARBA00022980"/>
    </source>
</evidence>
<keyword evidence="5 8" id="KW-0687">Ribonucleoprotein</keyword>
<gene>
    <name evidence="8 9" type="primary">rpsF</name>
    <name evidence="9" type="ORF">AN619_28110</name>
</gene>
<evidence type="ECO:0000256" key="6">
    <source>
        <dbReference type="ARBA" id="ARBA00035104"/>
    </source>
</evidence>
<dbReference type="InterPro" id="IPR035980">
    <property type="entry name" value="Ribosomal_bS6_sf"/>
</dbReference>
<dbReference type="PANTHER" id="PTHR21011:SF1">
    <property type="entry name" value="SMALL RIBOSOMAL SUBUNIT PROTEIN BS6M"/>
    <property type="match status" value="1"/>
</dbReference>
<dbReference type="FunFam" id="3.30.70.60:FF:000002">
    <property type="entry name" value="30S ribosomal protein S6"/>
    <property type="match status" value="1"/>
</dbReference>
<name>A0A140L016_9FIRM</name>
<evidence type="ECO:0000256" key="1">
    <source>
        <dbReference type="ARBA" id="ARBA00009512"/>
    </source>
</evidence>
<dbReference type="AlphaFoldDB" id="A0A140L016"/>
<evidence type="ECO:0000256" key="3">
    <source>
        <dbReference type="ARBA" id="ARBA00022884"/>
    </source>
</evidence>
<dbReference type="RefSeq" id="WP_068557897.1">
    <property type="nucleotide sequence ID" value="NZ_LOEE01000072.1"/>
</dbReference>
<dbReference type="GO" id="GO:0070181">
    <property type="term" value="F:small ribosomal subunit rRNA binding"/>
    <property type="evidence" value="ECO:0007669"/>
    <property type="project" value="TreeGrafter"/>
</dbReference>
<dbReference type="Gene3D" id="3.30.70.60">
    <property type="match status" value="1"/>
</dbReference>
<dbReference type="Proteomes" id="UP000070456">
    <property type="component" value="Unassembled WGS sequence"/>
</dbReference>
<dbReference type="HAMAP" id="MF_00360">
    <property type="entry name" value="Ribosomal_bS6"/>
    <property type="match status" value="1"/>
</dbReference>
<dbReference type="GO" id="GO:0005840">
    <property type="term" value="C:ribosome"/>
    <property type="evidence" value="ECO:0007669"/>
    <property type="project" value="UniProtKB-KW"/>
</dbReference>
<protein>
    <recommendedName>
        <fullName evidence="7 8">Small ribosomal subunit protein bS6</fullName>
    </recommendedName>
</protein>
<dbReference type="Pfam" id="PF01250">
    <property type="entry name" value="Ribosomal_S6"/>
    <property type="match status" value="1"/>
</dbReference>
<dbReference type="GO" id="GO:0006412">
    <property type="term" value="P:translation"/>
    <property type="evidence" value="ECO:0007669"/>
    <property type="project" value="UniProtKB-UniRule"/>
</dbReference>
<dbReference type="PANTHER" id="PTHR21011">
    <property type="entry name" value="MITOCHONDRIAL 28S RIBOSOMAL PROTEIN S6"/>
    <property type="match status" value="1"/>
</dbReference>
<keyword evidence="10" id="KW-1185">Reference proteome</keyword>
<dbReference type="EMBL" id="LOEE01000072">
    <property type="protein sequence ID" value="KXG73891.1"/>
    <property type="molecule type" value="Genomic_DNA"/>
</dbReference>
<evidence type="ECO:0000256" key="7">
    <source>
        <dbReference type="ARBA" id="ARBA00035294"/>
    </source>
</evidence>
<dbReference type="GO" id="GO:0003735">
    <property type="term" value="F:structural constituent of ribosome"/>
    <property type="evidence" value="ECO:0007669"/>
    <property type="project" value="InterPro"/>
</dbReference>
<dbReference type="InterPro" id="IPR000529">
    <property type="entry name" value="Ribosomal_bS6"/>
</dbReference>
<evidence type="ECO:0000256" key="2">
    <source>
        <dbReference type="ARBA" id="ARBA00022730"/>
    </source>
</evidence>
<organism evidence="9 10">
    <name type="scientific">Thermotalea metallivorans</name>
    <dbReference type="NCBI Taxonomy" id="520762"/>
    <lineage>
        <taxon>Bacteria</taxon>
        <taxon>Bacillati</taxon>
        <taxon>Bacillota</taxon>
        <taxon>Clostridia</taxon>
        <taxon>Peptostreptococcales</taxon>
        <taxon>Thermotaleaceae</taxon>
        <taxon>Thermotalea</taxon>
    </lineage>
</organism>